<dbReference type="AlphaFoldDB" id="A0A939J7T0"/>
<reference evidence="2" key="1">
    <citation type="submission" date="2021-03" db="EMBL/GenBank/DDBJ databases">
        <title>Roseibium sp. CAU 1637 isolated from Incheon.</title>
        <authorList>
            <person name="Kim W."/>
        </authorList>
    </citation>
    <scope>NUCLEOTIDE SEQUENCE</scope>
    <source>
        <strain evidence="2">CAU 1637</strain>
    </source>
</reference>
<protein>
    <submittedName>
        <fullName evidence="2">Uncharacterized protein</fullName>
    </submittedName>
</protein>
<organism evidence="2 3">
    <name type="scientific">Roseibium limicola</name>
    <dbReference type="NCBI Taxonomy" id="2816037"/>
    <lineage>
        <taxon>Bacteria</taxon>
        <taxon>Pseudomonadati</taxon>
        <taxon>Pseudomonadota</taxon>
        <taxon>Alphaproteobacteria</taxon>
        <taxon>Hyphomicrobiales</taxon>
        <taxon>Stappiaceae</taxon>
        <taxon>Roseibium</taxon>
    </lineage>
</organism>
<gene>
    <name evidence="2" type="ORF">J0X15_00205</name>
</gene>
<evidence type="ECO:0000313" key="2">
    <source>
        <dbReference type="EMBL" id="MBO0343628.1"/>
    </source>
</evidence>
<comment type="caution">
    <text evidence="2">The sequence shown here is derived from an EMBL/GenBank/DDBJ whole genome shotgun (WGS) entry which is preliminary data.</text>
</comment>
<feature type="compositionally biased region" description="Basic and acidic residues" evidence="1">
    <location>
        <begin position="186"/>
        <end position="196"/>
    </location>
</feature>
<feature type="compositionally biased region" description="Basic and acidic residues" evidence="1">
    <location>
        <begin position="153"/>
        <end position="174"/>
    </location>
</feature>
<feature type="compositionally biased region" description="Low complexity" evidence="1">
    <location>
        <begin position="133"/>
        <end position="146"/>
    </location>
</feature>
<sequence length="204" mass="22109">MDQLTKDLEEALIGRLGAWQEALSEEPRRTDDVSLFCLYPKLLSYMAWTCGTMSEADKISAALLHREKKLSNGGALISGCSTGGHFAAASYGAGCCPCCGGSHGSPVECCSPTDDADNEDDVRPSRRSDPGERSGSSGQSRSAGRSETPPPDRTSEAEQCHQHEVIHRETRIVEETVIEEMENDERDTCRRDEGRGRGRGGGRC</sequence>
<feature type="compositionally biased region" description="Basic and acidic residues" evidence="1">
    <location>
        <begin position="121"/>
        <end position="132"/>
    </location>
</feature>
<keyword evidence="3" id="KW-1185">Reference proteome</keyword>
<accession>A0A939J7T0</accession>
<name>A0A939J7T0_9HYPH</name>
<feature type="compositionally biased region" description="Acidic residues" evidence="1">
    <location>
        <begin position="176"/>
        <end position="185"/>
    </location>
</feature>
<dbReference type="EMBL" id="JAFLNF010000001">
    <property type="protein sequence ID" value="MBO0343628.1"/>
    <property type="molecule type" value="Genomic_DNA"/>
</dbReference>
<evidence type="ECO:0000256" key="1">
    <source>
        <dbReference type="SAM" id="MobiDB-lite"/>
    </source>
</evidence>
<evidence type="ECO:0000313" key="3">
    <source>
        <dbReference type="Proteomes" id="UP000664779"/>
    </source>
</evidence>
<dbReference type="Proteomes" id="UP000664779">
    <property type="component" value="Unassembled WGS sequence"/>
</dbReference>
<proteinExistence type="predicted"/>
<feature type="region of interest" description="Disordered" evidence="1">
    <location>
        <begin position="113"/>
        <end position="204"/>
    </location>
</feature>
<dbReference type="RefSeq" id="WP_206937137.1">
    <property type="nucleotide sequence ID" value="NZ_JAFLNF010000001.1"/>
</dbReference>